<feature type="region of interest" description="Disordered" evidence="1">
    <location>
        <begin position="201"/>
        <end position="222"/>
    </location>
</feature>
<feature type="transmembrane region" description="Helical" evidence="2">
    <location>
        <begin position="46"/>
        <end position="66"/>
    </location>
</feature>
<dbReference type="Proteomes" id="UP000813462">
    <property type="component" value="Unassembled WGS sequence"/>
</dbReference>
<dbReference type="PANTHER" id="PTHR36368:SF1">
    <property type="entry name" value="ATP-DEPENDENT CASEINOLYTIC PROTEASE_CROTONASE FAMILY PROTEIN"/>
    <property type="match status" value="1"/>
</dbReference>
<organism evidence="3 4">
    <name type="scientific">Ziziphus jujuba var. spinosa</name>
    <dbReference type="NCBI Taxonomy" id="714518"/>
    <lineage>
        <taxon>Eukaryota</taxon>
        <taxon>Viridiplantae</taxon>
        <taxon>Streptophyta</taxon>
        <taxon>Embryophyta</taxon>
        <taxon>Tracheophyta</taxon>
        <taxon>Spermatophyta</taxon>
        <taxon>Magnoliopsida</taxon>
        <taxon>eudicotyledons</taxon>
        <taxon>Gunneridae</taxon>
        <taxon>Pentapetalae</taxon>
        <taxon>rosids</taxon>
        <taxon>fabids</taxon>
        <taxon>Rosales</taxon>
        <taxon>Rhamnaceae</taxon>
        <taxon>Paliureae</taxon>
        <taxon>Ziziphus</taxon>
    </lineage>
</organism>
<feature type="region of interest" description="Disordered" evidence="1">
    <location>
        <begin position="508"/>
        <end position="533"/>
    </location>
</feature>
<evidence type="ECO:0000256" key="2">
    <source>
        <dbReference type="SAM" id="Phobius"/>
    </source>
</evidence>
<evidence type="ECO:0000313" key="4">
    <source>
        <dbReference type="Proteomes" id="UP000813462"/>
    </source>
</evidence>
<sequence length="548" mass="61870">MEHSKPNVETSDLSLNASDSQVRVFKVTIVNYRKAGSLELLNFKQFCFCFLFLVLFFYFFFIFYFFPVLQFLDHSYSLAFPSGLSFFSLNGYCFPTNQIKTIEFLSNFIIFYLLFWVLPEPPELRIWFSSYEYESPALGSINNFGEPVLEESEIEKDKSVKNEGAREEEENLDGFREIGKREKVLVGEKLNSNRFIECSSSFDDDEGENQSSDKDKDCSYSPLPLSEPTDIRNWFSSYVYESPALDTNDGLMDSVYLQSKSKKDELVVEESNKDKSEKFWEFKGSGISDEKVVGESGLQSCDDFRGYSKQKKLPSMKAGSRFGVETENLFDQSGIHIESMFKQSSKHKVPQNQGTDSANNITIPSLGEEGSNSMPNPFHEIGSMPLNIQNSCSKASKELSNRIKSIQENSQLNCQTKAASCLSRGSGSKSVLDNGASVRKFTHGCNGKENTGKEISKDGFVSTRKGRYSSSNDENCLKVSKENGDGTTMPLAGDKHPHVKRKALSERTNLQPSSGVETIGKWKCPQRNKPILGPPLKQLRLERWVHRV</sequence>
<name>A0A978VMM3_ZIZJJ</name>
<feature type="compositionally biased region" description="Basic and acidic residues" evidence="1">
    <location>
        <begin position="155"/>
        <end position="165"/>
    </location>
</feature>
<feature type="region of interest" description="Disordered" evidence="1">
    <location>
        <begin position="153"/>
        <end position="173"/>
    </location>
</feature>
<dbReference type="PANTHER" id="PTHR36368">
    <property type="entry name" value="ATP-DEPENDENT CASEINOLYTIC PROTEASE/CROTONASE FAMILY PROTEIN"/>
    <property type="match status" value="1"/>
</dbReference>
<keyword evidence="2" id="KW-0812">Transmembrane</keyword>
<keyword evidence="2" id="KW-0472">Membrane</keyword>
<keyword evidence="2" id="KW-1133">Transmembrane helix</keyword>
<feature type="transmembrane region" description="Helical" evidence="2">
    <location>
        <begin position="78"/>
        <end position="94"/>
    </location>
</feature>
<dbReference type="EMBL" id="JAEACU010000003">
    <property type="protein sequence ID" value="KAH7536798.1"/>
    <property type="molecule type" value="Genomic_DNA"/>
</dbReference>
<proteinExistence type="predicted"/>
<dbReference type="AlphaFoldDB" id="A0A978VMM3"/>
<evidence type="ECO:0000313" key="3">
    <source>
        <dbReference type="EMBL" id="KAH7536798.1"/>
    </source>
</evidence>
<reference evidence="3" key="1">
    <citation type="journal article" date="2021" name="Front. Plant Sci.">
        <title>Chromosome-Scale Genome Assembly for Chinese Sour Jujube and Insights Into Its Genome Evolution and Domestication Signature.</title>
        <authorList>
            <person name="Shen L.-Y."/>
            <person name="Luo H."/>
            <person name="Wang X.-L."/>
            <person name="Wang X.-M."/>
            <person name="Qiu X.-J."/>
            <person name="Liu H."/>
            <person name="Zhou S.-S."/>
            <person name="Jia K.-H."/>
            <person name="Nie S."/>
            <person name="Bao Y.-T."/>
            <person name="Zhang R.-G."/>
            <person name="Yun Q.-Z."/>
            <person name="Chai Y.-H."/>
            <person name="Lu J.-Y."/>
            <person name="Li Y."/>
            <person name="Zhao S.-W."/>
            <person name="Mao J.-F."/>
            <person name="Jia S.-G."/>
            <person name="Mao Y.-M."/>
        </authorList>
    </citation>
    <scope>NUCLEOTIDE SEQUENCE</scope>
    <source>
        <strain evidence="3">AT0</strain>
        <tissue evidence="3">Leaf</tissue>
    </source>
</reference>
<evidence type="ECO:0000256" key="1">
    <source>
        <dbReference type="SAM" id="MobiDB-lite"/>
    </source>
</evidence>
<accession>A0A978VMM3</accession>
<gene>
    <name evidence="3" type="ORF">FEM48_Zijuj03G0024700</name>
</gene>
<protein>
    <submittedName>
        <fullName evidence="3">Uncharacterized protein</fullName>
    </submittedName>
</protein>
<feature type="transmembrane region" description="Helical" evidence="2">
    <location>
        <begin position="101"/>
        <end position="118"/>
    </location>
</feature>
<comment type="caution">
    <text evidence="3">The sequence shown here is derived from an EMBL/GenBank/DDBJ whole genome shotgun (WGS) entry which is preliminary data.</text>
</comment>